<dbReference type="Proteomes" id="UP001558632">
    <property type="component" value="Unassembled WGS sequence"/>
</dbReference>
<evidence type="ECO:0000256" key="1">
    <source>
        <dbReference type="ARBA" id="ARBA00004656"/>
    </source>
</evidence>
<evidence type="ECO:0000256" key="3">
    <source>
        <dbReference type="ARBA" id="ARBA00023136"/>
    </source>
</evidence>
<evidence type="ECO:0000313" key="6">
    <source>
        <dbReference type="EMBL" id="KAL1236006.1"/>
    </source>
</evidence>
<feature type="region of interest" description="Disordered" evidence="5">
    <location>
        <begin position="150"/>
        <end position="210"/>
    </location>
</feature>
<dbReference type="Pfam" id="PF10167">
    <property type="entry name" value="BORCS8"/>
    <property type="match status" value="1"/>
</dbReference>
<proteinExistence type="inferred from homology"/>
<evidence type="ECO:0000313" key="7">
    <source>
        <dbReference type="Proteomes" id="UP001558632"/>
    </source>
</evidence>
<reference evidence="6 7" key="1">
    <citation type="submission" date="2024-07" db="EMBL/GenBank/DDBJ databases">
        <title>Enhanced genomic and transcriptomic resources for Trichinella pseudospiralis and T. spiralis underpin the discovery of pronounced molecular differences between stages and species.</title>
        <authorList>
            <person name="Pasi K.K."/>
            <person name="La Rosa G."/>
            <person name="Gomez-Morales M.A."/>
            <person name="Tosini F."/>
            <person name="Sumanam S."/>
            <person name="Young N.D."/>
            <person name="Chang B.C."/>
            <person name="Robin G.B."/>
        </authorList>
    </citation>
    <scope>NUCLEOTIDE SEQUENCE [LARGE SCALE GENOMIC DNA]</scope>
    <source>
        <strain evidence="6">ISS534</strain>
    </source>
</reference>
<dbReference type="EMBL" id="JBEUSY010000374">
    <property type="protein sequence ID" value="KAL1236006.1"/>
    <property type="molecule type" value="Genomic_DNA"/>
</dbReference>
<keyword evidence="7" id="KW-1185">Reference proteome</keyword>
<gene>
    <name evidence="6" type="ORF">TSPI_00492</name>
</gene>
<keyword evidence="4" id="KW-0458">Lysosome</keyword>
<organism evidence="6 7">
    <name type="scientific">Trichinella spiralis</name>
    <name type="common">Trichina worm</name>
    <dbReference type="NCBI Taxonomy" id="6334"/>
    <lineage>
        <taxon>Eukaryota</taxon>
        <taxon>Metazoa</taxon>
        <taxon>Ecdysozoa</taxon>
        <taxon>Nematoda</taxon>
        <taxon>Enoplea</taxon>
        <taxon>Dorylaimia</taxon>
        <taxon>Trichinellida</taxon>
        <taxon>Trichinellidae</taxon>
        <taxon>Trichinella</taxon>
    </lineage>
</organism>
<keyword evidence="3" id="KW-0472">Membrane</keyword>
<comment type="caution">
    <text evidence="6">The sequence shown here is derived from an EMBL/GenBank/DDBJ whole genome shotgun (WGS) entry which is preliminary data.</text>
</comment>
<sequence>MEPVEKDLEQKCRKTCDDLSECLYMVAHEPTLGLYRIEEHIRKSVPALVEMQQKIQKMNERIEGVCFDINNAITAVEDITSSMSVFNSIHENLRSCLRLKQQLDFERNKRHLLNKKYRKAAEDFKLQEMRKAKSLGYIEKSFSMDKMTESIASRSTVSTPVSDYPDSMQNDDEPSSEESVGTDVAAELAKEEEKESSSTSGADSHVSDQD</sequence>
<comment type="similarity">
    <text evidence="2">Belongs to the BORCS8 family.</text>
</comment>
<evidence type="ECO:0000256" key="5">
    <source>
        <dbReference type="SAM" id="MobiDB-lite"/>
    </source>
</evidence>
<dbReference type="PANTHER" id="PTHR21146:SF0">
    <property type="entry name" value="BLOC-1-RELATED COMPLEX SUBUNIT 8"/>
    <property type="match status" value="1"/>
</dbReference>
<name>A0ABR3KE31_TRISP</name>
<accession>A0ABR3KE31</accession>
<comment type="subcellular location">
    <subcellularLocation>
        <location evidence="1">Lysosome membrane</location>
    </subcellularLocation>
</comment>
<protein>
    <submittedName>
        <fullName evidence="6">BLOC-1-related complex subunit</fullName>
    </submittedName>
</protein>
<dbReference type="PANTHER" id="PTHR21146">
    <property type="entry name" value="MEF2B PROTEIN"/>
    <property type="match status" value="1"/>
</dbReference>
<evidence type="ECO:0000256" key="2">
    <source>
        <dbReference type="ARBA" id="ARBA00010463"/>
    </source>
</evidence>
<evidence type="ECO:0000256" key="4">
    <source>
        <dbReference type="ARBA" id="ARBA00023228"/>
    </source>
</evidence>
<feature type="compositionally biased region" description="Polar residues" evidence="5">
    <location>
        <begin position="150"/>
        <end position="161"/>
    </location>
</feature>
<dbReference type="InterPro" id="IPR019320">
    <property type="entry name" value="BORCS8"/>
</dbReference>